<feature type="domain" description="DUF6596" evidence="8">
    <location>
        <begin position="195"/>
        <end position="295"/>
    </location>
</feature>
<name>A0ABW3VGC4_9PSEU</name>
<keyword evidence="2" id="KW-0805">Transcription regulation</keyword>
<dbReference type="RefSeq" id="WP_346089696.1">
    <property type="nucleotide sequence ID" value="NZ_BAABKS010000001.1"/>
</dbReference>
<dbReference type="EMBL" id="JBHTMB010000057">
    <property type="protein sequence ID" value="MFD1233324.1"/>
    <property type="molecule type" value="Genomic_DNA"/>
</dbReference>
<dbReference type="InterPro" id="IPR007627">
    <property type="entry name" value="RNA_pol_sigma70_r2"/>
</dbReference>
<protein>
    <submittedName>
        <fullName evidence="9">RNA polymerase sigma factor</fullName>
    </submittedName>
</protein>
<comment type="caution">
    <text evidence="9">The sequence shown here is derived from an EMBL/GenBank/DDBJ whole genome shotgun (WGS) entry which is preliminary data.</text>
</comment>
<keyword evidence="4" id="KW-0804">Transcription</keyword>
<evidence type="ECO:0000259" key="6">
    <source>
        <dbReference type="Pfam" id="PF04542"/>
    </source>
</evidence>
<dbReference type="InterPro" id="IPR013324">
    <property type="entry name" value="RNA_pol_sigma_r3/r4-like"/>
</dbReference>
<dbReference type="PANTHER" id="PTHR47756:SF2">
    <property type="entry name" value="BLL6612 PROTEIN"/>
    <property type="match status" value="1"/>
</dbReference>
<evidence type="ECO:0000313" key="9">
    <source>
        <dbReference type="EMBL" id="MFD1233324.1"/>
    </source>
</evidence>
<evidence type="ECO:0000259" key="7">
    <source>
        <dbReference type="Pfam" id="PF08281"/>
    </source>
</evidence>
<evidence type="ECO:0000256" key="1">
    <source>
        <dbReference type="ARBA" id="ARBA00010641"/>
    </source>
</evidence>
<evidence type="ECO:0000259" key="8">
    <source>
        <dbReference type="Pfam" id="PF20239"/>
    </source>
</evidence>
<feature type="domain" description="RNA polymerase sigma-70 region 2" evidence="6">
    <location>
        <begin position="19"/>
        <end position="78"/>
    </location>
</feature>
<feature type="region of interest" description="Disordered" evidence="5">
    <location>
        <begin position="83"/>
        <end position="110"/>
    </location>
</feature>
<dbReference type="InterPro" id="IPR046531">
    <property type="entry name" value="DUF6596"/>
</dbReference>
<reference evidence="10" key="1">
    <citation type="journal article" date="2019" name="Int. J. Syst. Evol. Microbiol.">
        <title>The Global Catalogue of Microorganisms (GCM) 10K type strain sequencing project: providing services to taxonomists for standard genome sequencing and annotation.</title>
        <authorList>
            <consortium name="The Broad Institute Genomics Platform"/>
            <consortium name="The Broad Institute Genome Sequencing Center for Infectious Disease"/>
            <person name="Wu L."/>
            <person name="Ma J."/>
        </authorList>
    </citation>
    <scope>NUCLEOTIDE SEQUENCE [LARGE SCALE GENOMIC DNA]</scope>
    <source>
        <strain evidence="10">CCUG 49018</strain>
    </source>
</reference>
<keyword evidence="10" id="KW-1185">Reference proteome</keyword>
<dbReference type="Pfam" id="PF20239">
    <property type="entry name" value="DUF6596"/>
    <property type="match status" value="1"/>
</dbReference>
<evidence type="ECO:0000256" key="4">
    <source>
        <dbReference type="ARBA" id="ARBA00023163"/>
    </source>
</evidence>
<dbReference type="Pfam" id="PF04542">
    <property type="entry name" value="Sigma70_r2"/>
    <property type="match status" value="1"/>
</dbReference>
<evidence type="ECO:0000313" key="10">
    <source>
        <dbReference type="Proteomes" id="UP001597182"/>
    </source>
</evidence>
<dbReference type="InterPro" id="IPR013249">
    <property type="entry name" value="RNA_pol_sigma70_r4_t2"/>
</dbReference>
<dbReference type="Gene3D" id="1.10.1740.10">
    <property type="match status" value="1"/>
</dbReference>
<sequence length="434" mass="46350">MTGGDPAEVLARTWRDDRARLLAALARRLGDVELAEDVLSDAAAVALVRWPVDGVPDEPAAWLLTVARRTALDRLRRAGVGARKHAQLARDPTSTGEPGTAGPDVADPLGPDAELLRVGDDRLGLVFTCCHPALAVPAQVALTLQAVGGLTAAQIARAFLVPEATMAQRLVRAKRKIRDAGIRFTVPADAALPARLTAALAVVHLVFTEGYVATAGEDLLRPQLCDEAIRLGGLLARLMPDEPEVLGLLALMLLTDARRAARTDAAGDLVLLADQDRSRWDGVRIAEGLALVENALRRRRPGRYQLQAAIAAVHAAAPDAEATDWSEIAALYVALSRLDPSPVVALNHAVAVAMVDGPATGLALLDRIDSLDGHRLLHSSRADLLRRTGRVAEAREAYARALALATNPAERRFLRRRLDETGPDETGQSAFVER</sequence>
<feature type="domain" description="RNA polymerase sigma factor 70 region 4 type 2" evidence="7">
    <location>
        <begin position="128"/>
        <end position="177"/>
    </location>
</feature>
<comment type="similarity">
    <text evidence="1">Belongs to the sigma-70 factor family. ECF subfamily.</text>
</comment>
<dbReference type="InterPro" id="IPR013325">
    <property type="entry name" value="RNA_pol_sigma_r2"/>
</dbReference>
<keyword evidence="3" id="KW-0731">Sigma factor</keyword>
<proteinExistence type="inferred from homology"/>
<dbReference type="SUPFAM" id="SSF88659">
    <property type="entry name" value="Sigma3 and sigma4 domains of RNA polymerase sigma factors"/>
    <property type="match status" value="1"/>
</dbReference>
<evidence type="ECO:0000256" key="5">
    <source>
        <dbReference type="SAM" id="MobiDB-lite"/>
    </source>
</evidence>
<evidence type="ECO:0000256" key="3">
    <source>
        <dbReference type="ARBA" id="ARBA00023082"/>
    </source>
</evidence>
<dbReference type="Pfam" id="PF08281">
    <property type="entry name" value="Sigma70_r4_2"/>
    <property type="match status" value="1"/>
</dbReference>
<dbReference type="Proteomes" id="UP001597182">
    <property type="component" value="Unassembled WGS sequence"/>
</dbReference>
<gene>
    <name evidence="9" type="ORF">ACFQ34_08530</name>
</gene>
<accession>A0ABW3VGC4</accession>
<dbReference type="PANTHER" id="PTHR47756">
    <property type="entry name" value="BLL6612 PROTEIN-RELATED"/>
    <property type="match status" value="1"/>
</dbReference>
<evidence type="ECO:0000256" key="2">
    <source>
        <dbReference type="ARBA" id="ARBA00023015"/>
    </source>
</evidence>
<dbReference type="SUPFAM" id="SSF88946">
    <property type="entry name" value="Sigma2 domain of RNA polymerase sigma factors"/>
    <property type="match status" value="1"/>
</dbReference>
<organism evidence="9 10">
    <name type="scientific">Pseudonocardia benzenivorans</name>
    <dbReference type="NCBI Taxonomy" id="228005"/>
    <lineage>
        <taxon>Bacteria</taxon>
        <taxon>Bacillati</taxon>
        <taxon>Actinomycetota</taxon>
        <taxon>Actinomycetes</taxon>
        <taxon>Pseudonocardiales</taxon>
        <taxon>Pseudonocardiaceae</taxon>
        <taxon>Pseudonocardia</taxon>
    </lineage>
</organism>